<dbReference type="Pfam" id="PF04344">
    <property type="entry name" value="CheZ"/>
    <property type="match status" value="1"/>
</dbReference>
<dbReference type="Proteomes" id="UP001055153">
    <property type="component" value="Unassembled WGS sequence"/>
</dbReference>
<evidence type="ECO:0000256" key="1">
    <source>
        <dbReference type="SAM" id="MobiDB-lite"/>
    </source>
</evidence>
<reference evidence="2" key="2">
    <citation type="submission" date="2021-08" db="EMBL/GenBank/DDBJ databases">
        <authorList>
            <person name="Tani A."/>
            <person name="Ola A."/>
            <person name="Ogura Y."/>
            <person name="Katsura K."/>
            <person name="Hayashi T."/>
        </authorList>
    </citation>
    <scope>NUCLEOTIDE SEQUENCE</scope>
    <source>
        <strain evidence="2">DSM 17168</strain>
    </source>
</reference>
<keyword evidence="3" id="KW-1185">Reference proteome</keyword>
<evidence type="ECO:0000313" key="3">
    <source>
        <dbReference type="Proteomes" id="UP001055153"/>
    </source>
</evidence>
<evidence type="ECO:0008006" key="4">
    <source>
        <dbReference type="Google" id="ProtNLM"/>
    </source>
</evidence>
<protein>
    <recommendedName>
        <fullName evidence="4">Chemotaxis protein CheZ</fullName>
    </recommendedName>
</protein>
<name>A0ABQ4SDG3_9HYPH</name>
<accession>A0ABQ4SDG3</accession>
<dbReference type="EMBL" id="BPQQ01000018">
    <property type="protein sequence ID" value="GJD99839.1"/>
    <property type="molecule type" value="Genomic_DNA"/>
</dbReference>
<sequence>MFTRQRAGVSPAAAAAAPAPRGGASTASLVSDLVEIAEYIKRLKAAIAHLRANELRNDRLPMAHDELGSVVTATASATNRIMEVAEGILAIEDDTLAGYRAKVEAEVFQIFEACAFQDITGQRIAKVVDALGQVETRLSHFATVVNVRDGEMDQEEARTRARRETLLLNGPQLKGPETPQDAIDALFS</sequence>
<feature type="region of interest" description="Disordered" evidence="1">
    <location>
        <begin position="1"/>
        <end position="24"/>
    </location>
</feature>
<reference evidence="2" key="1">
    <citation type="journal article" date="2021" name="Front. Microbiol.">
        <title>Comprehensive Comparative Genomics and Phenotyping of Methylobacterium Species.</title>
        <authorList>
            <person name="Alessa O."/>
            <person name="Ogura Y."/>
            <person name="Fujitani Y."/>
            <person name="Takami H."/>
            <person name="Hayashi T."/>
            <person name="Sahin N."/>
            <person name="Tani A."/>
        </authorList>
    </citation>
    <scope>NUCLEOTIDE SEQUENCE</scope>
    <source>
        <strain evidence="2">DSM 17168</strain>
    </source>
</reference>
<gene>
    <name evidence="2" type="ORF">GMJLKIPL_1757</name>
</gene>
<proteinExistence type="predicted"/>
<dbReference type="SUPFAM" id="SSF75708">
    <property type="entry name" value="Chemotaxis phosphatase CheZ"/>
    <property type="match status" value="1"/>
</dbReference>
<dbReference type="InterPro" id="IPR007439">
    <property type="entry name" value="Chemotax_Pase_CheZ"/>
</dbReference>
<dbReference type="Gene3D" id="1.10.287.500">
    <property type="entry name" value="Helix hairpin bin"/>
    <property type="match status" value="1"/>
</dbReference>
<organism evidence="2 3">
    <name type="scientific">Methylobacterium isbiliense</name>
    <dbReference type="NCBI Taxonomy" id="315478"/>
    <lineage>
        <taxon>Bacteria</taxon>
        <taxon>Pseudomonadati</taxon>
        <taxon>Pseudomonadota</taxon>
        <taxon>Alphaproteobacteria</taxon>
        <taxon>Hyphomicrobiales</taxon>
        <taxon>Methylobacteriaceae</taxon>
        <taxon>Methylobacterium</taxon>
    </lineage>
</organism>
<evidence type="ECO:0000313" key="2">
    <source>
        <dbReference type="EMBL" id="GJD99839.1"/>
    </source>
</evidence>
<comment type="caution">
    <text evidence="2">The sequence shown here is derived from an EMBL/GenBank/DDBJ whole genome shotgun (WGS) entry which is preliminary data.</text>
</comment>